<dbReference type="AlphaFoldDB" id="A0A9X2D5Z2"/>
<feature type="compositionally biased region" description="Low complexity" evidence="2">
    <location>
        <begin position="191"/>
        <end position="202"/>
    </location>
</feature>
<dbReference type="RefSeq" id="WP_250826433.1">
    <property type="nucleotide sequence ID" value="NZ_JAMOIL010000005.1"/>
</dbReference>
<feature type="domain" description="M23ase beta-sheet core" evidence="4">
    <location>
        <begin position="56"/>
        <end position="141"/>
    </location>
</feature>
<dbReference type="Proteomes" id="UP001139485">
    <property type="component" value="Unassembled WGS sequence"/>
</dbReference>
<organism evidence="5 6">
    <name type="scientific">Nocardioides bruguierae</name>
    <dbReference type="NCBI Taxonomy" id="2945102"/>
    <lineage>
        <taxon>Bacteria</taxon>
        <taxon>Bacillati</taxon>
        <taxon>Actinomycetota</taxon>
        <taxon>Actinomycetes</taxon>
        <taxon>Propionibacteriales</taxon>
        <taxon>Nocardioidaceae</taxon>
        <taxon>Nocardioides</taxon>
    </lineage>
</organism>
<feature type="compositionally biased region" description="Pro residues" evidence="2">
    <location>
        <begin position="203"/>
        <end position="213"/>
    </location>
</feature>
<dbReference type="SUPFAM" id="SSF51261">
    <property type="entry name" value="Duplicated hybrid motif"/>
    <property type="match status" value="1"/>
</dbReference>
<accession>A0A9X2D5Z2</accession>
<feature type="region of interest" description="Disordered" evidence="2">
    <location>
        <begin position="191"/>
        <end position="213"/>
    </location>
</feature>
<keyword evidence="6" id="KW-1185">Reference proteome</keyword>
<protein>
    <submittedName>
        <fullName evidence="5">M23 family metallopeptidase</fullName>
    </submittedName>
</protein>
<sequence length="213" mass="21148">MLPRHRARTPALSALAALALVPASTEVVPAGEAVWPVAPASVVHAFEAPSSAWGPGHRGVDLAGTSGQVVRAALAGRVVHAGPIAGRGVVVVSHGATRTTYEPVTPGVRVGDDVAAGDALGTLELLGSHCLPAACLHWGLIEGPVEGQAEGQDGGDVYRDPLTLLGGAPVRLLPLTGLAGASTAVARAAAPTPAPVGRAWTPPVGPGPAPWLP</sequence>
<keyword evidence="1 3" id="KW-0732">Signal</keyword>
<feature type="chain" id="PRO_5040920349" evidence="3">
    <location>
        <begin position="20"/>
        <end position="213"/>
    </location>
</feature>
<evidence type="ECO:0000256" key="1">
    <source>
        <dbReference type="ARBA" id="ARBA00022729"/>
    </source>
</evidence>
<dbReference type="InterPro" id="IPR050570">
    <property type="entry name" value="Cell_wall_metabolism_enzyme"/>
</dbReference>
<evidence type="ECO:0000259" key="4">
    <source>
        <dbReference type="Pfam" id="PF01551"/>
    </source>
</evidence>
<dbReference type="PANTHER" id="PTHR21666:SF289">
    <property type="entry name" value="L-ALA--D-GLU ENDOPEPTIDASE"/>
    <property type="match status" value="1"/>
</dbReference>
<comment type="caution">
    <text evidence="5">The sequence shown here is derived from an EMBL/GenBank/DDBJ whole genome shotgun (WGS) entry which is preliminary data.</text>
</comment>
<feature type="signal peptide" evidence="3">
    <location>
        <begin position="1"/>
        <end position="19"/>
    </location>
</feature>
<dbReference type="PANTHER" id="PTHR21666">
    <property type="entry name" value="PEPTIDASE-RELATED"/>
    <property type="match status" value="1"/>
</dbReference>
<dbReference type="EMBL" id="JAMOIL010000005">
    <property type="protein sequence ID" value="MCM0619639.1"/>
    <property type="molecule type" value="Genomic_DNA"/>
</dbReference>
<evidence type="ECO:0000256" key="3">
    <source>
        <dbReference type="SAM" id="SignalP"/>
    </source>
</evidence>
<evidence type="ECO:0000313" key="6">
    <source>
        <dbReference type="Proteomes" id="UP001139485"/>
    </source>
</evidence>
<gene>
    <name evidence="5" type="ORF">M8330_04940</name>
</gene>
<evidence type="ECO:0000313" key="5">
    <source>
        <dbReference type="EMBL" id="MCM0619639.1"/>
    </source>
</evidence>
<dbReference type="InterPro" id="IPR011055">
    <property type="entry name" value="Dup_hybrid_motif"/>
</dbReference>
<proteinExistence type="predicted"/>
<dbReference type="InterPro" id="IPR016047">
    <property type="entry name" value="M23ase_b-sheet_dom"/>
</dbReference>
<reference evidence="5" key="1">
    <citation type="submission" date="2022-05" db="EMBL/GenBank/DDBJ databases">
        <authorList>
            <person name="Tuo L."/>
        </authorList>
    </citation>
    <scope>NUCLEOTIDE SEQUENCE</scope>
    <source>
        <strain evidence="5">BSK12Z-4</strain>
    </source>
</reference>
<dbReference type="CDD" id="cd12797">
    <property type="entry name" value="M23_peptidase"/>
    <property type="match status" value="1"/>
</dbReference>
<dbReference type="Pfam" id="PF01551">
    <property type="entry name" value="Peptidase_M23"/>
    <property type="match status" value="1"/>
</dbReference>
<name>A0A9X2D5Z2_9ACTN</name>
<evidence type="ECO:0000256" key="2">
    <source>
        <dbReference type="SAM" id="MobiDB-lite"/>
    </source>
</evidence>
<dbReference type="GO" id="GO:0004222">
    <property type="term" value="F:metalloendopeptidase activity"/>
    <property type="evidence" value="ECO:0007669"/>
    <property type="project" value="TreeGrafter"/>
</dbReference>
<dbReference type="Gene3D" id="2.70.70.10">
    <property type="entry name" value="Glucose Permease (Domain IIA)"/>
    <property type="match status" value="1"/>
</dbReference>